<keyword evidence="5 8" id="KW-0812">Transmembrane</keyword>
<keyword evidence="4" id="KW-1003">Cell membrane</keyword>
<dbReference type="InterPro" id="IPR000522">
    <property type="entry name" value="ABC_transptr_permease_BtuC"/>
</dbReference>
<organism evidence="9">
    <name type="scientific">bioreactor metagenome</name>
    <dbReference type="NCBI Taxonomy" id="1076179"/>
    <lineage>
        <taxon>unclassified sequences</taxon>
        <taxon>metagenomes</taxon>
        <taxon>ecological metagenomes</taxon>
    </lineage>
</organism>
<dbReference type="InterPro" id="IPR037294">
    <property type="entry name" value="ABC_BtuC-like"/>
</dbReference>
<dbReference type="AlphaFoldDB" id="A0A645HFN9"/>
<dbReference type="Pfam" id="PF01032">
    <property type="entry name" value="FecCD"/>
    <property type="match status" value="1"/>
</dbReference>
<dbReference type="PANTHER" id="PTHR30472">
    <property type="entry name" value="FERRIC ENTEROBACTIN TRANSPORT SYSTEM PERMEASE PROTEIN"/>
    <property type="match status" value="1"/>
</dbReference>
<name>A0A645HFN9_9ZZZZ</name>
<evidence type="ECO:0000256" key="8">
    <source>
        <dbReference type="SAM" id="Phobius"/>
    </source>
</evidence>
<keyword evidence="3" id="KW-0813">Transport</keyword>
<feature type="transmembrane region" description="Helical" evidence="8">
    <location>
        <begin position="38"/>
        <end position="60"/>
    </location>
</feature>
<evidence type="ECO:0000313" key="9">
    <source>
        <dbReference type="EMBL" id="MPN37386.1"/>
    </source>
</evidence>
<comment type="similarity">
    <text evidence="2">Belongs to the binding-protein-dependent transport system permease family. FecCD subfamily.</text>
</comment>
<keyword evidence="7 8" id="KW-0472">Membrane</keyword>
<evidence type="ECO:0000256" key="6">
    <source>
        <dbReference type="ARBA" id="ARBA00022989"/>
    </source>
</evidence>
<evidence type="ECO:0000256" key="2">
    <source>
        <dbReference type="ARBA" id="ARBA00007935"/>
    </source>
</evidence>
<proteinExistence type="inferred from homology"/>
<reference evidence="9" key="1">
    <citation type="submission" date="2019-08" db="EMBL/GenBank/DDBJ databases">
        <authorList>
            <person name="Kucharzyk K."/>
            <person name="Murdoch R.W."/>
            <person name="Higgins S."/>
            <person name="Loffler F."/>
        </authorList>
    </citation>
    <scope>NUCLEOTIDE SEQUENCE</scope>
</reference>
<accession>A0A645HFN9</accession>
<dbReference type="Gene3D" id="1.10.3470.10">
    <property type="entry name" value="ABC transporter involved in vitamin B12 uptake, BtuC"/>
    <property type="match status" value="1"/>
</dbReference>
<dbReference type="GO" id="GO:0022857">
    <property type="term" value="F:transmembrane transporter activity"/>
    <property type="evidence" value="ECO:0007669"/>
    <property type="project" value="InterPro"/>
</dbReference>
<evidence type="ECO:0000256" key="1">
    <source>
        <dbReference type="ARBA" id="ARBA00004651"/>
    </source>
</evidence>
<dbReference type="SUPFAM" id="SSF81345">
    <property type="entry name" value="ABC transporter involved in vitamin B12 uptake, BtuC"/>
    <property type="match status" value="1"/>
</dbReference>
<evidence type="ECO:0000256" key="5">
    <source>
        <dbReference type="ARBA" id="ARBA00022692"/>
    </source>
</evidence>
<dbReference type="EMBL" id="VSSQ01092008">
    <property type="protein sequence ID" value="MPN37386.1"/>
    <property type="molecule type" value="Genomic_DNA"/>
</dbReference>
<dbReference type="GO" id="GO:0005886">
    <property type="term" value="C:plasma membrane"/>
    <property type="evidence" value="ECO:0007669"/>
    <property type="project" value="UniProtKB-SubCell"/>
</dbReference>
<dbReference type="PANTHER" id="PTHR30472:SF25">
    <property type="entry name" value="ABC TRANSPORTER PERMEASE PROTEIN MJ0876-RELATED"/>
    <property type="match status" value="1"/>
</dbReference>
<gene>
    <name evidence="9" type="primary">hmuU_52</name>
    <name evidence="9" type="ORF">SDC9_184903</name>
</gene>
<evidence type="ECO:0000256" key="7">
    <source>
        <dbReference type="ARBA" id="ARBA00023136"/>
    </source>
</evidence>
<evidence type="ECO:0000256" key="3">
    <source>
        <dbReference type="ARBA" id="ARBA00022448"/>
    </source>
</evidence>
<feature type="transmembrane region" description="Helical" evidence="8">
    <location>
        <begin position="66"/>
        <end position="84"/>
    </location>
</feature>
<comment type="subcellular location">
    <subcellularLocation>
        <location evidence="1">Cell membrane</location>
        <topology evidence="1">Multi-pass membrane protein</topology>
    </subcellularLocation>
</comment>
<comment type="caution">
    <text evidence="9">The sequence shown here is derived from an EMBL/GenBank/DDBJ whole genome shotgun (WGS) entry which is preliminary data.</text>
</comment>
<feature type="transmembrane region" description="Helical" evidence="8">
    <location>
        <begin position="6"/>
        <end position="26"/>
    </location>
</feature>
<protein>
    <submittedName>
        <fullName evidence="9">Hemin transport system permease protein HmuU</fullName>
    </submittedName>
</protein>
<sequence length="91" mass="9569">MAALLAAAAVSVVGLLGFVGLIAPHIVRMLIGSDHRFLLPASALFGAVMVVGCDTVGRLAMAPSELPVGIIMALLGPPFFLWLLRRHSYET</sequence>
<keyword evidence="6 8" id="KW-1133">Transmembrane helix</keyword>
<evidence type="ECO:0000256" key="4">
    <source>
        <dbReference type="ARBA" id="ARBA00022475"/>
    </source>
</evidence>